<feature type="coiled-coil region" evidence="1">
    <location>
        <begin position="110"/>
        <end position="160"/>
    </location>
</feature>
<feature type="region of interest" description="Disordered" evidence="2">
    <location>
        <begin position="1"/>
        <end position="22"/>
    </location>
</feature>
<comment type="caution">
    <text evidence="3">The sequence shown here is derived from an EMBL/GenBank/DDBJ whole genome shotgun (WGS) entry which is preliminary data.</text>
</comment>
<dbReference type="Proteomes" id="UP001055712">
    <property type="component" value="Unassembled WGS sequence"/>
</dbReference>
<protein>
    <submittedName>
        <fullName evidence="3">Uncharacterized protein</fullName>
    </submittedName>
</protein>
<sequence>MFASCFPKQEQPPSSQLHGAAHRAAEACVVYPERGAWFGNSPELAATGQAQIAVEVRAGRAAQAEEREGGVPHAPATGMNKSWLLAGSQEEADETAMWKRIKERQAYWDAKAAEQAAAKKLADQQAAERRREAVRWAEELRQAAAQVAKMECEAAALHAARATQRE</sequence>
<proteinExistence type="predicted"/>
<accession>A0A9D4TR48</accession>
<organism evidence="3 4">
    <name type="scientific">Chlorella vulgaris</name>
    <name type="common">Green alga</name>
    <dbReference type="NCBI Taxonomy" id="3077"/>
    <lineage>
        <taxon>Eukaryota</taxon>
        <taxon>Viridiplantae</taxon>
        <taxon>Chlorophyta</taxon>
        <taxon>core chlorophytes</taxon>
        <taxon>Trebouxiophyceae</taxon>
        <taxon>Chlorellales</taxon>
        <taxon>Chlorellaceae</taxon>
        <taxon>Chlorella clade</taxon>
        <taxon>Chlorella</taxon>
    </lineage>
</organism>
<evidence type="ECO:0000313" key="4">
    <source>
        <dbReference type="Proteomes" id="UP001055712"/>
    </source>
</evidence>
<feature type="region of interest" description="Disordered" evidence="2">
    <location>
        <begin position="61"/>
        <end position="88"/>
    </location>
</feature>
<reference evidence="3" key="2">
    <citation type="submission" date="2020-11" db="EMBL/GenBank/DDBJ databases">
        <authorList>
            <person name="Cecchin M."/>
            <person name="Marcolungo L."/>
            <person name="Rossato M."/>
            <person name="Girolomoni L."/>
            <person name="Cosentino E."/>
            <person name="Cuine S."/>
            <person name="Li-Beisson Y."/>
            <person name="Delledonne M."/>
            <person name="Ballottari M."/>
        </authorList>
    </citation>
    <scope>NUCLEOTIDE SEQUENCE</scope>
    <source>
        <strain evidence="3">211/11P</strain>
        <tissue evidence="3">Whole cell</tissue>
    </source>
</reference>
<gene>
    <name evidence="3" type="ORF">D9Q98_003845</name>
</gene>
<evidence type="ECO:0000256" key="1">
    <source>
        <dbReference type="SAM" id="Coils"/>
    </source>
</evidence>
<name>A0A9D4TR48_CHLVU</name>
<keyword evidence="1" id="KW-0175">Coiled coil</keyword>
<reference evidence="3" key="1">
    <citation type="journal article" date="2019" name="Plant J.">
        <title>Chlorella vulgaris genome assembly and annotation reveals the molecular basis for metabolic acclimation to high light conditions.</title>
        <authorList>
            <person name="Cecchin M."/>
            <person name="Marcolungo L."/>
            <person name="Rossato M."/>
            <person name="Girolomoni L."/>
            <person name="Cosentino E."/>
            <person name="Cuine S."/>
            <person name="Li-Beisson Y."/>
            <person name="Delledonne M."/>
            <person name="Ballottari M."/>
        </authorList>
    </citation>
    <scope>NUCLEOTIDE SEQUENCE</scope>
    <source>
        <strain evidence="3">211/11P</strain>
    </source>
</reference>
<evidence type="ECO:0000256" key="2">
    <source>
        <dbReference type="SAM" id="MobiDB-lite"/>
    </source>
</evidence>
<evidence type="ECO:0000313" key="3">
    <source>
        <dbReference type="EMBL" id="KAI3432285.1"/>
    </source>
</evidence>
<keyword evidence="4" id="KW-1185">Reference proteome</keyword>
<dbReference type="EMBL" id="SIDB01000005">
    <property type="protein sequence ID" value="KAI3432285.1"/>
    <property type="molecule type" value="Genomic_DNA"/>
</dbReference>
<dbReference type="AlphaFoldDB" id="A0A9D4TR48"/>